<keyword evidence="3" id="KW-1185">Reference proteome</keyword>
<evidence type="ECO:0000313" key="2">
    <source>
        <dbReference type="EMBL" id="EAA22434.1"/>
    </source>
</evidence>
<evidence type="ECO:0000256" key="1">
    <source>
        <dbReference type="SAM" id="Phobius"/>
    </source>
</evidence>
<reference evidence="2 3" key="1">
    <citation type="journal article" date="2002" name="Nature">
        <title>Genome sequence and comparative analysis of the model rodent malaria parasite Plasmodium yoelii yoelii.</title>
        <authorList>
            <person name="Carlton J.M."/>
            <person name="Angiuoli S.V."/>
            <person name="Suh B.B."/>
            <person name="Kooij T.W."/>
            <person name="Pertea M."/>
            <person name="Silva J.C."/>
            <person name="Ermolaeva M.D."/>
            <person name="Allen J.E."/>
            <person name="Selengut J.D."/>
            <person name="Koo H.L."/>
            <person name="Peterson J.D."/>
            <person name="Pop M."/>
            <person name="Kosack D.S."/>
            <person name="Shumway M.F."/>
            <person name="Bidwell S.L."/>
            <person name="Shallom S.J."/>
            <person name="van Aken S.E."/>
            <person name="Riedmuller S.B."/>
            <person name="Feldblyum T.V."/>
            <person name="Cho J.K."/>
            <person name="Quackenbush J."/>
            <person name="Sedegah M."/>
            <person name="Shoaibi A."/>
            <person name="Cummings L.M."/>
            <person name="Florens L."/>
            <person name="Yates J.R."/>
            <person name="Raine J.D."/>
            <person name="Sinden R.E."/>
            <person name="Harris M.A."/>
            <person name="Cunningham D.A."/>
            <person name="Preiser P.R."/>
            <person name="Bergman L.W."/>
            <person name="Vaidya A.B."/>
            <person name="van Lin L.H."/>
            <person name="Janse C.J."/>
            <person name="Waters A.P."/>
            <person name="Smith H.O."/>
            <person name="White O.R."/>
            <person name="Salzberg S.L."/>
            <person name="Venter J.C."/>
            <person name="Fraser C.M."/>
            <person name="Hoffman S.L."/>
            <person name="Gardner M.J."/>
            <person name="Carucci D.J."/>
        </authorList>
    </citation>
    <scope>NUCLEOTIDE SEQUENCE [LARGE SCALE GENOMIC DNA]</scope>
    <source>
        <strain evidence="2 3">17XNL</strain>
    </source>
</reference>
<feature type="transmembrane region" description="Helical" evidence="1">
    <location>
        <begin position="12"/>
        <end position="30"/>
    </location>
</feature>
<dbReference type="Proteomes" id="UP000008553">
    <property type="component" value="Unassembled WGS sequence"/>
</dbReference>
<protein>
    <submittedName>
        <fullName evidence="2">Uncharacterized protein</fullName>
    </submittedName>
</protein>
<keyword evidence="1" id="KW-1133">Transmembrane helix</keyword>
<keyword evidence="1" id="KW-0472">Membrane</keyword>
<comment type="caution">
    <text evidence="2">The sequence shown here is derived from an EMBL/GenBank/DDBJ whole genome shotgun (WGS) entry which is preliminary data.</text>
</comment>
<dbReference type="EMBL" id="AABL01000819">
    <property type="protein sequence ID" value="EAA22434.1"/>
    <property type="molecule type" value="Genomic_DNA"/>
</dbReference>
<evidence type="ECO:0000313" key="3">
    <source>
        <dbReference type="Proteomes" id="UP000008553"/>
    </source>
</evidence>
<dbReference type="PaxDb" id="73239-Q7RKI5"/>
<gene>
    <name evidence="2" type="ORF">PY02916</name>
</gene>
<keyword evidence="1" id="KW-0812">Transmembrane</keyword>
<dbReference type="AlphaFoldDB" id="Q7RKI5"/>
<organism evidence="2 3">
    <name type="scientific">Plasmodium yoelii yoelii</name>
    <dbReference type="NCBI Taxonomy" id="73239"/>
    <lineage>
        <taxon>Eukaryota</taxon>
        <taxon>Sar</taxon>
        <taxon>Alveolata</taxon>
        <taxon>Apicomplexa</taxon>
        <taxon>Aconoidasida</taxon>
        <taxon>Haemosporida</taxon>
        <taxon>Plasmodiidae</taxon>
        <taxon>Plasmodium</taxon>
        <taxon>Plasmodium (Vinckeia)</taxon>
    </lineage>
</organism>
<proteinExistence type="predicted"/>
<dbReference type="InParanoid" id="Q7RKI5"/>
<accession>Q7RKI5</accession>
<sequence length="53" mass="6284">MTKYDDDNNELTLFAISDDSVLIFFFIFVAPHNYKIKSDIIIIYLLHMFIIVI</sequence>
<name>Q7RKI5_PLAYO</name>